<dbReference type="SUPFAM" id="SSF55729">
    <property type="entry name" value="Acyl-CoA N-acyltransferases (Nat)"/>
    <property type="match status" value="1"/>
</dbReference>
<evidence type="ECO:0000313" key="1">
    <source>
        <dbReference type="EMBL" id="MCM1983151.1"/>
    </source>
</evidence>
<dbReference type="Proteomes" id="UP000031561">
    <property type="component" value="Unassembled WGS sequence"/>
</dbReference>
<protein>
    <recommendedName>
        <fullName evidence="3">ATP-binding protein</fullName>
    </recommendedName>
</protein>
<accession>A0ABD4T309</accession>
<dbReference type="RefSeq" id="WP_039723480.1">
    <property type="nucleotide sequence ID" value="NZ_JTHE03000057.1"/>
</dbReference>
<evidence type="ECO:0000313" key="2">
    <source>
        <dbReference type="Proteomes" id="UP000031561"/>
    </source>
</evidence>
<keyword evidence="2" id="KW-1185">Reference proteome</keyword>
<reference evidence="1 2" key="1">
    <citation type="journal article" date="2015" name="Genome Announc.">
        <title>Draft Genome Sequence of Filamentous Marine Cyanobacterium Lyngbya confervoides Strain BDU141951.</title>
        <authorList>
            <person name="Chandrababunaidu M.M."/>
            <person name="Sen D."/>
            <person name="Tripathy S."/>
        </authorList>
    </citation>
    <scope>NUCLEOTIDE SEQUENCE [LARGE SCALE GENOMIC DNA]</scope>
    <source>
        <strain evidence="1 2">BDU141951</strain>
    </source>
</reference>
<sequence>MYLSDGCHLVSHDELTKNVEGNSIWQNYIDQIIDISLQHPDHFFPKTSRKIIPRDAKNHRLYIYYKDGKIDAFCIIAVFCDEAEYLWAATRREVVRKGIMRQLYWFIEDEIKSKEPEVERINAMCASLDSNFINDSSLTQQEVAKRKDFWRGTHIFHHKMNFDFTYKLKHRWGIGYHALVCMKVRANFGIRDRRHCSLYGYSFNQLQEIQNQLRESILKTDKINKVDGKNLEINKKIQEHVRACLDAFDESFVRNIQPGISGTEEYIFNDITDGNPDHLTPKLKGFTGLALVNPYTGTATAFAHTSKDSNWSSHELYDEFEYSIHSPGLLQQIISESSRSGFLIHPAKLAEISEINLKLYFETFYPNDKGKIYRGDYTIFYRKRTGKNGFYSILYFACPLIPNILWYEDLWDSFSNYSFSLLLIILGYFSSLRDLDSSLRKSDYFNWLIQAVSPSGSDEEWTTKDEEWITKISRLGEDMIQQDENQYTARISQKNQAFKNSGHLMRNRCDNILRWLRFDPQVQLSEESLLYKAMNSLSDAYQAQQLWGFDSLDEIFEEYAEQHPNKDNRYKISRFLEKDDKLFDLSDFLQSKFLCREAYLITEIKESFNGHSSFLVSLDPKPFKHSYHLRSIIKNAEYSQEEFRLSKPVLSNIFFEIFLNIVRHGMVNLSEHKNRQGRGTVSVFFNCDRLDGSPAITIANPVFITQSQQVAKNRFEKLPTNYFRKVAGDLGSGLGGIAEYLSRLNLGKIGERRFYDHDLGLDFYEVAIHLRGLEVSEINQE</sequence>
<proteinExistence type="predicted"/>
<keyword evidence="1" id="KW-0614">Plasmid</keyword>
<name>A0ABD4T309_9CYAN</name>
<geneLocation type="plasmid" evidence="1">
    <name>unnamed17</name>
</geneLocation>
<comment type="caution">
    <text evidence="1">The sequence shown here is derived from an EMBL/GenBank/DDBJ whole genome shotgun (WGS) entry which is preliminary data.</text>
</comment>
<evidence type="ECO:0008006" key="3">
    <source>
        <dbReference type="Google" id="ProtNLM"/>
    </source>
</evidence>
<dbReference type="InterPro" id="IPR016181">
    <property type="entry name" value="Acyl_CoA_acyltransferase"/>
</dbReference>
<dbReference type="AlphaFoldDB" id="A0ABD4T309"/>
<gene>
    <name evidence="1" type="ORF">QQ91_0009985</name>
</gene>
<organism evidence="1 2">
    <name type="scientific">Lyngbya confervoides BDU141951</name>
    <dbReference type="NCBI Taxonomy" id="1574623"/>
    <lineage>
        <taxon>Bacteria</taxon>
        <taxon>Bacillati</taxon>
        <taxon>Cyanobacteriota</taxon>
        <taxon>Cyanophyceae</taxon>
        <taxon>Oscillatoriophycideae</taxon>
        <taxon>Oscillatoriales</taxon>
        <taxon>Microcoleaceae</taxon>
        <taxon>Lyngbya</taxon>
    </lineage>
</organism>
<dbReference type="EMBL" id="JTHE03000057">
    <property type="protein sequence ID" value="MCM1983151.1"/>
    <property type="molecule type" value="Genomic_DNA"/>
</dbReference>